<dbReference type="KEGG" id="fgg:FSB75_00840"/>
<dbReference type="AlphaFoldDB" id="A0A5B8UDD7"/>
<proteinExistence type="inferred from homology"/>
<evidence type="ECO:0000256" key="4">
    <source>
        <dbReference type="ARBA" id="ARBA00022989"/>
    </source>
</evidence>
<evidence type="ECO:0000256" key="2">
    <source>
        <dbReference type="ARBA" id="ARBA00009012"/>
    </source>
</evidence>
<feature type="transmembrane region" description="Helical" evidence="6">
    <location>
        <begin position="82"/>
        <end position="103"/>
    </location>
</feature>
<feature type="transmembrane region" description="Helical" evidence="6">
    <location>
        <begin position="215"/>
        <end position="233"/>
    </location>
</feature>
<evidence type="ECO:0000256" key="7">
    <source>
        <dbReference type="SAM" id="SignalP"/>
    </source>
</evidence>
<comment type="subcellular location">
    <subcellularLocation>
        <location evidence="1">Membrane</location>
        <topology evidence="1">Multi-pass membrane protein</topology>
    </subcellularLocation>
</comment>
<keyword evidence="7" id="KW-0732">Signal</keyword>
<protein>
    <submittedName>
        <fullName evidence="8">DUF92 domain-containing protein</fullName>
    </submittedName>
</protein>
<name>A0A5B8UDD7_9BACT</name>
<evidence type="ECO:0000256" key="1">
    <source>
        <dbReference type="ARBA" id="ARBA00004141"/>
    </source>
</evidence>
<dbReference type="EMBL" id="CP042433">
    <property type="protein sequence ID" value="QEC54503.1"/>
    <property type="molecule type" value="Genomic_DNA"/>
</dbReference>
<feature type="transmembrane region" description="Helical" evidence="6">
    <location>
        <begin position="155"/>
        <end position="177"/>
    </location>
</feature>
<dbReference type="PANTHER" id="PTHR13353">
    <property type="entry name" value="TRANSMEMBRANE PROTEIN 19"/>
    <property type="match status" value="1"/>
</dbReference>
<comment type="similarity">
    <text evidence="2">Belongs to the TMEM19 family.</text>
</comment>
<dbReference type="InterPro" id="IPR002794">
    <property type="entry name" value="DUF92_TMEM19"/>
</dbReference>
<feature type="transmembrane region" description="Helical" evidence="6">
    <location>
        <begin position="183"/>
        <end position="203"/>
    </location>
</feature>
<sequence>MNLFLFLCFICLGVAASVLAKKLTLAAALTGGALGVIIFFGVEWMGIALMAAFFLLGTLATSWKKNTKQTLGIAQENKGRRSVGQVLANGGVAGLLGLLSVLFPQYAPTFLLLMAASFSSATADTVSSELGSVYGRKFYDILSFKKGRRGADGVISVEGIFFGLAGSAIVATVYAIGSGWRREYLWIVVAGTIGNLADSYLGATLERRGIMGNDAVNFLNTAIAALCAFLLLYI</sequence>
<dbReference type="PANTHER" id="PTHR13353:SF5">
    <property type="entry name" value="TRANSMEMBRANE PROTEIN 19"/>
    <property type="match status" value="1"/>
</dbReference>
<dbReference type="OrthoDB" id="9770047at2"/>
<feature type="transmembrane region" description="Helical" evidence="6">
    <location>
        <begin position="36"/>
        <end position="61"/>
    </location>
</feature>
<dbReference type="Pfam" id="PF01940">
    <property type="entry name" value="DUF92"/>
    <property type="match status" value="1"/>
</dbReference>
<reference evidence="8 9" key="1">
    <citation type="journal article" date="2015" name="Int. J. Syst. Evol. Microbiol.">
        <title>Flavisolibacter ginsenosidimutans sp. nov., with ginsenoside-converting activity isolated from soil used for cultivating ginseng.</title>
        <authorList>
            <person name="Zhao Y."/>
            <person name="Liu Q."/>
            <person name="Kang M.S."/>
            <person name="Jin F."/>
            <person name="Yu H."/>
            <person name="Im W.T."/>
        </authorList>
    </citation>
    <scope>NUCLEOTIDE SEQUENCE [LARGE SCALE GENOMIC DNA]</scope>
    <source>
        <strain evidence="8 9">Gsoil 636</strain>
    </source>
</reference>
<keyword evidence="4 6" id="KW-1133">Transmembrane helix</keyword>
<evidence type="ECO:0000256" key="3">
    <source>
        <dbReference type="ARBA" id="ARBA00022692"/>
    </source>
</evidence>
<dbReference type="RefSeq" id="WP_146781490.1">
    <property type="nucleotide sequence ID" value="NZ_BAABIO010000006.1"/>
</dbReference>
<feature type="chain" id="PRO_5022717861" evidence="7">
    <location>
        <begin position="21"/>
        <end position="234"/>
    </location>
</feature>
<evidence type="ECO:0000256" key="5">
    <source>
        <dbReference type="ARBA" id="ARBA00023136"/>
    </source>
</evidence>
<keyword evidence="9" id="KW-1185">Reference proteome</keyword>
<dbReference type="GO" id="GO:0016020">
    <property type="term" value="C:membrane"/>
    <property type="evidence" value="ECO:0007669"/>
    <property type="project" value="UniProtKB-SubCell"/>
</dbReference>
<keyword evidence="3 6" id="KW-0812">Transmembrane</keyword>
<keyword evidence="5 6" id="KW-0472">Membrane</keyword>
<organism evidence="8 9">
    <name type="scientific">Flavisolibacter ginsenosidimutans</name>
    <dbReference type="NCBI Taxonomy" id="661481"/>
    <lineage>
        <taxon>Bacteria</taxon>
        <taxon>Pseudomonadati</taxon>
        <taxon>Bacteroidota</taxon>
        <taxon>Chitinophagia</taxon>
        <taxon>Chitinophagales</taxon>
        <taxon>Chitinophagaceae</taxon>
        <taxon>Flavisolibacter</taxon>
    </lineage>
</organism>
<gene>
    <name evidence="8" type="ORF">FSB75_00840</name>
</gene>
<evidence type="ECO:0000313" key="9">
    <source>
        <dbReference type="Proteomes" id="UP000321204"/>
    </source>
</evidence>
<accession>A0A5B8UDD7</accession>
<dbReference type="Proteomes" id="UP000321204">
    <property type="component" value="Chromosome"/>
</dbReference>
<evidence type="ECO:0000313" key="8">
    <source>
        <dbReference type="EMBL" id="QEC54503.1"/>
    </source>
</evidence>
<evidence type="ECO:0000256" key="6">
    <source>
        <dbReference type="SAM" id="Phobius"/>
    </source>
</evidence>
<feature type="signal peptide" evidence="7">
    <location>
        <begin position="1"/>
        <end position="20"/>
    </location>
</feature>